<evidence type="ECO:0000313" key="3">
    <source>
        <dbReference type="Proteomes" id="UP000233750"/>
    </source>
</evidence>
<feature type="transmembrane region" description="Helical" evidence="1">
    <location>
        <begin position="104"/>
        <end position="125"/>
    </location>
</feature>
<dbReference type="InterPro" id="IPR011701">
    <property type="entry name" value="MFS"/>
</dbReference>
<dbReference type="InterPro" id="IPR036259">
    <property type="entry name" value="MFS_trans_sf"/>
</dbReference>
<sequence length="408" mass="41829">MGYVPFQPYRRVLSVPGLRPSMALMFFARVPMTMTGVTLTLYVVSGLGRGYGAAGVVGAAVTLGMALGAPAIGRTIDRYGLRPVVAVCGLSSTAFWFAAPHLSYGALVACALPAGVLSVPAGSLARQILAALVPAEQRRAAYSLDTILVEASFMIGPAAGIAAISSLSATLTLSGIGTVFGVTALLIFLLNPPIRNEDELAPTGTVRPPLRSWLTGRLLATLLIAAGTLFCLVGTEVATLAALRSHGDVGWTGLVIAVMCAASMLGGIVHGAVRKSLPQGLLMLLLALLVIPVGLATQPWWLLMLLLIPTNLLCAPTLAATTESVSELAPPAVRGEAMGLQDASTRLGLAAGSPVVGFAIDHSSPAWGFAAAGCGGLALAALGLVWSLRLRRSSVRTPSLAAAVRARR</sequence>
<feature type="transmembrane region" description="Helical" evidence="1">
    <location>
        <begin position="146"/>
        <end position="165"/>
    </location>
</feature>
<accession>A0A2N3WHT9</accession>
<dbReference type="SUPFAM" id="SSF103473">
    <property type="entry name" value="MFS general substrate transporter"/>
    <property type="match status" value="1"/>
</dbReference>
<dbReference type="PANTHER" id="PTHR23542">
    <property type="match status" value="1"/>
</dbReference>
<organism evidence="2 3">
    <name type="scientific">Amycolatopsis echigonensis</name>
    <dbReference type="NCBI Taxonomy" id="2576905"/>
    <lineage>
        <taxon>Bacteria</taxon>
        <taxon>Bacillati</taxon>
        <taxon>Actinomycetota</taxon>
        <taxon>Actinomycetes</taxon>
        <taxon>Pseudonocardiales</taxon>
        <taxon>Pseudonocardiaceae</taxon>
        <taxon>Amycolatopsis</taxon>
    </lineage>
</organism>
<keyword evidence="3" id="KW-1185">Reference proteome</keyword>
<dbReference type="Pfam" id="PF07690">
    <property type="entry name" value="MFS_1"/>
    <property type="match status" value="1"/>
</dbReference>
<keyword evidence="1" id="KW-1133">Transmembrane helix</keyword>
<comment type="caution">
    <text evidence="2">The sequence shown here is derived from an EMBL/GenBank/DDBJ whole genome shotgun (WGS) entry which is preliminary data.</text>
</comment>
<evidence type="ECO:0000256" key="1">
    <source>
        <dbReference type="SAM" id="Phobius"/>
    </source>
</evidence>
<dbReference type="RefSeq" id="WP_416332751.1">
    <property type="nucleotide sequence ID" value="NZ_JACJHR010000075.1"/>
</dbReference>
<dbReference type="GO" id="GO:0022857">
    <property type="term" value="F:transmembrane transporter activity"/>
    <property type="evidence" value="ECO:0007669"/>
    <property type="project" value="InterPro"/>
</dbReference>
<dbReference type="EMBL" id="PJMY01000003">
    <property type="protein sequence ID" value="PKV93439.1"/>
    <property type="molecule type" value="Genomic_DNA"/>
</dbReference>
<protein>
    <submittedName>
        <fullName evidence="2">MFS family arabinose efflux permease</fullName>
    </submittedName>
</protein>
<keyword evidence="1" id="KW-0472">Membrane</keyword>
<dbReference type="Proteomes" id="UP000233750">
    <property type="component" value="Unassembled WGS sequence"/>
</dbReference>
<feature type="transmembrane region" description="Helical" evidence="1">
    <location>
        <begin position="366"/>
        <end position="386"/>
    </location>
</feature>
<feature type="transmembrane region" description="Helical" evidence="1">
    <location>
        <begin position="249"/>
        <end position="269"/>
    </location>
</feature>
<dbReference type="AlphaFoldDB" id="A0A2N3WHT9"/>
<feature type="transmembrane region" description="Helical" evidence="1">
    <location>
        <begin position="171"/>
        <end position="190"/>
    </location>
</feature>
<feature type="transmembrane region" description="Helical" evidence="1">
    <location>
        <begin position="218"/>
        <end position="243"/>
    </location>
</feature>
<feature type="transmembrane region" description="Helical" evidence="1">
    <location>
        <begin position="50"/>
        <end position="72"/>
    </location>
</feature>
<reference evidence="2 3" key="1">
    <citation type="submission" date="2017-12" db="EMBL/GenBank/DDBJ databases">
        <title>Sequencing the genomes of 1000 Actinobacteria strains.</title>
        <authorList>
            <person name="Klenk H.-P."/>
        </authorList>
    </citation>
    <scope>NUCLEOTIDE SEQUENCE [LARGE SCALE GENOMIC DNA]</scope>
    <source>
        <strain evidence="2 3">DSM 45165</strain>
    </source>
</reference>
<gene>
    <name evidence="2" type="ORF">ATK30_4286</name>
</gene>
<evidence type="ECO:0000313" key="2">
    <source>
        <dbReference type="EMBL" id="PKV93439.1"/>
    </source>
</evidence>
<dbReference type="PANTHER" id="PTHR23542:SF1">
    <property type="entry name" value="MAJOR FACILITATOR SUPERFAMILY (MFS) PROFILE DOMAIN-CONTAINING PROTEIN"/>
    <property type="match status" value="1"/>
</dbReference>
<keyword evidence="1" id="KW-0812">Transmembrane</keyword>
<name>A0A2N3WHT9_9PSEU</name>
<feature type="transmembrane region" description="Helical" evidence="1">
    <location>
        <begin position="21"/>
        <end position="44"/>
    </location>
</feature>
<feature type="transmembrane region" description="Helical" evidence="1">
    <location>
        <begin position="281"/>
        <end position="303"/>
    </location>
</feature>
<dbReference type="Gene3D" id="1.20.1250.20">
    <property type="entry name" value="MFS general substrate transporter like domains"/>
    <property type="match status" value="1"/>
</dbReference>
<proteinExistence type="predicted"/>